<dbReference type="Gene3D" id="3.30.70.560">
    <property type="entry name" value="7,8-Dihydro-6-hydroxymethylpterin-pyrophosphokinase HPPK"/>
    <property type="match status" value="1"/>
</dbReference>
<dbReference type="GO" id="GO:0003848">
    <property type="term" value="F:2-amino-4-hydroxy-6-hydroxymethyldihydropteridine diphosphokinase activity"/>
    <property type="evidence" value="ECO:0007669"/>
    <property type="project" value="UniProtKB-EC"/>
</dbReference>
<keyword evidence="4" id="KW-0547">Nucleotide-binding</keyword>
<feature type="domain" description="7,8-dihydro-6-hydroxymethylpterin-pyrophosphokinase" evidence="8">
    <location>
        <begin position="3"/>
        <end position="46"/>
    </location>
</feature>
<dbReference type="SUPFAM" id="SSF55083">
    <property type="entry name" value="6-hydroxymethyl-7,8-dihydropterin pyrophosphokinase, HPPK"/>
    <property type="match status" value="1"/>
</dbReference>
<accession>A0A2S7XMF2</accession>
<sequence length="58" mass="6405">MARIGEKNGSCTIDLDLLLFSDAVLNTATLQIPHSGLTQRDFMLLPDYSALQRRSIIA</sequence>
<evidence type="ECO:0000313" key="9">
    <source>
        <dbReference type="EMBL" id="PQJ94915.1"/>
    </source>
</evidence>
<keyword evidence="7" id="KW-0289">Folate biosynthesis</keyword>
<evidence type="ECO:0000256" key="7">
    <source>
        <dbReference type="ARBA" id="ARBA00022909"/>
    </source>
</evidence>
<evidence type="ECO:0000256" key="5">
    <source>
        <dbReference type="ARBA" id="ARBA00022777"/>
    </source>
</evidence>
<dbReference type="Proteomes" id="UP000239936">
    <property type="component" value="Unassembled WGS sequence"/>
</dbReference>
<evidence type="ECO:0000256" key="6">
    <source>
        <dbReference type="ARBA" id="ARBA00022840"/>
    </source>
</evidence>
<keyword evidence="6" id="KW-0067">ATP-binding</keyword>
<dbReference type="GO" id="GO:0005524">
    <property type="term" value="F:ATP binding"/>
    <property type="evidence" value="ECO:0007669"/>
    <property type="project" value="UniProtKB-KW"/>
</dbReference>
<dbReference type="OrthoDB" id="9808041at2"/>
<comment type="pathway">
    <text evidence="1">Cofactor biosynthesis; tetrahydrofolate biosynthesis; 2-amino-4-hydroxy-6-hydroxymethyl-7,8-dihydropteridine diphosphate from 7,8-dihydroneopterin triphosphate: step 4/4.</text>
</comment>
<evidence type="ECO:0000256" key="3">
    <source>
        <dbReference type="ARBA" id="ARBA00022679"/>
    </source>
</evidence>
<protein>
    <recommendedName>
        <fullName evidence="2">2-amino-4-hydroxy-6-hydroxymethyldihydropteridine diphosphokinase</fullName>
        <ecNumber evidence="2">2.7.6.3</ecNumber>
    </recommendedName>
</protein>
<keyword evidence="3" id="KW-0808">Transferase</keyword>
<gene>
    <name evidence="9" type="ORF">CXB77_17455</name>
</gene>
<evidence type="ECO:0000259" key="8">
    <source>
        <dbReference type="Pfam" id="PF01288"/>
    </source>
</evidence>
<evidence type="ECO:0000256" key="1">
    <source>
        <dbReference type="ARBA" id="ARBA00005051"/>
    </source>
</evidence>
<evidence type="ECO:0000313" key="10">
    <source>
        <dbReference type="Proteomes" id="UP000239936"/>
    </source>
</evidence>
<dbReference type="AlphaFoldDB" id="A0A2S7XMF2"/>
<evidence type="ECO:0000256" key="4">
    <source>
        <dbReference type="ARBA" id="ARBA00022741"/>
    </source>
</evidence>
<dbReference type="InterPro" id="IPR000550">
    <property type="entry name" value="Hppk"/>
</dbReference>
<dbReference type="GO" id="GO:0016301">
    <property type="term" value="F:kinase activity"/>
    <property type="evidence" value="ECO:0007669"/>
    <property type="project" value="UniProtKB-KW"/>
</dbReference>
<dbReference type="UniPathway" id="UPA00077">
    <property type="reaction ID" value="UER00155"/>
</dbReference>
<dbReference type="EMBL" id="PPGH01000038">
    <property type="protein sequence ID" value="PQJ94915.1"/>
    <property type="molecule type" value="Genomic_DNA"/>
</dbReference>
<proteinExistence type="predicted"/>
<evidence type="ECO:0000256" key="2">
    <source>
        <dbReference type="ARBA" id="ARBA00013253"/>
    </source>
</evidence>
<name>A0A2S7XMF2_9GAMM</name>
<dbReference type="GO" id="GO:0046654">
    <property type="term" value="P:tetrahydrofolate biosynthetic process"/>
    <property type="evidence" value="ECO:0007669"/>
    <property type="project" value="UniProtKB-UniPathway"/>
</dbReference>
<reference evidence="9 10" key="1">
    <citation type="submission" date="2018-01" db="EMBL/GenBank/DDBJ databases">
        <title>The complete genome sequence of Chromatium okenii LaCa, a purple sulfur bacterium with a turbulent life.</title>
        <authorList>
            <person name="Luedin S.M."/>
            <person name="Liechti N."/>
            <person name="Storelli N."/>
            <person name="Danza F."/>
            <person name="Wittwer M."/>
            <person name="Pothier J.F."/>
            <person name="Tonolla M.A."/>
        </authorList>
    </citation>
    <scope>NUCLEOTIDE SEQUENCE [LARGE SCALE GENOMIC DNA]</scope>
    <source>
        <strain evidence="9 10">LaCa</strain>
    </source>
</reference>
<comment type="caution">
    <text evidence="9">The sequence shown here is derived from an EMBL/GenBank/DDBJ whole genome shotgun (WGS) entry which is preliminary data.</text>
</comment>
<dbReference type="Pfam" id="PF01288">
    <property type="entry name" value="HPPK"/>
    <property type="match status" value="1"/>
</dbReference>
<dbReference type="InterPro" id="IPR035907">
    <property type="entry name" value="Hppk_sf"/>
</dbReference>
<organism evidence="9 10">
    <name type="scientific">Chromatium okenii</name>
    <dbReference type="NCBI Taxonomy" id="61644"/>
    <lineage>
        <taxon>Bacteria</taxon>
        <taxon>Pseudomonadati</taxon>
        <taxon>Pseudomonadota</taxon>
        <taxon>Gammaproteobacteria</taxon>
        <taxon>Chromatiales</taxon>
        <taxon>Chromatiaceae</taxon>
        <taxon>Chromatium</taxon>
    </lineage>
</organism>
<dbReference type="GO" id="GO:0046656">
    <property type="term" value="P:folic acid biosynthetic process"/>
    <property type="evidence" value="ECO:0007669"/>
    <property type="project" value="UniProtKB-KW"/>
</dbReference>
<keyword evidence="10" id="KW-1185">Reference proteome</keyword>
<dbReference type="EC" id="2.7.6.3" evidence="2"/>
<keyword evidence="5" id="KW-0418">Kinase</keyword>